<dbReference type="AlphaFoldDB" id="A0A8H4AVD2"/>
<sequence>MTISEDEEENLEVENKIEQPANLQGVNNLQETESIYISATATEVNTWDKLNALIEIEEGDDFSEGCSQLALILDSIQQSRNLSIEMDVGTGVVNRMLKVSELVNQRRHHDAYTGQRMERRVAGVSTSAPNNRYSSLVLYLSSNESAQPGIPHQNHWKIRARLEQLNDETRSSVNGGPSGHYIIIMKLVKDYRSEWGERAKQFISKEINDLEIEEIVIATGEKVSVKDLILVIPIITHVRHILKCQHISGPYPFTDDLAKSFGYKSAEKL</sequence>
<keyword evidence="2" id="KW-1185">Reference proteome</keyword>
<dbReference type="EMBL" id="WTPW01000197">
    <property type="protein sequence ID" value="KAF0536868.1"/>
    <property type="molecule type" value="Genomic_DNA"/>
</dbReference>
<comment type="caution">
    <text evidence="1">The sequence shown here is derived from an EMBL/GenBank/DDBJ whole genome shotgun (WGS) entry which is preliminary data.</text>
</comment>
<accession>A0A8H4AVD2</accession>
<organism evidence="1 2">
    <name type="scientific">Gigaspora margarita</name>
    <dbReference type="NCBI Taxonomy" id="4874"/>
    <lineage>
        <taxon>Eukaryota</taxon>
        <taxon>Fungi</taxon>
        <taxon>Fungi incertae sedis</taxon>
        <taxon>Mucoromycota</taxon>
        <taxon>Glomeromycotina</taxon>
        <taxon>Glomeromycetes</taxon>
        <taxon>Diversisporales</taxon>
        <taxon>Gigasporaceae</taxon>
        <taxon>Gigaspora</taxon>
    </lineage>
</organism>
<dbReference type="OrthoDB" id="2342036at2759"/>
<evidence type="ECO:0000313" key="1">
    <source>
        <dbReference type="EMBL" id="KAF0536868.1"/>
    </source>
</evidence>
<gene>
    <name evidence="1" type="ORF">F8M41_009002</name>
</gene>
<reference evidence="1 2" key="1">
    <citation type="journal article" date="2019" name="Environ. Microbiol.">
        <title>At the nexus of three kingdoms: the genome of the mycorrhizal fungus Gigaspora margarita provides insights into plant, endobacterial and fungal interactions.</title>
        <authorList>
            <person name="Venice F."/>
            <person name="Ghignone S."/>
            <person name="Salvioli di Fossalunga A."/>
            <person name="Amselem J."/>
            <person name="Novero M."/>
            <person name="Xianan X."/>
            <person name="Sedzielewska Toro K."/>
            <person name="Morin E."/>
            <person name="Lipzen A."/>
            <person name="Grigoriev I.V."/>
            <person name="Henrissat B."/>
            <person name="Martin F.M."/>
            <person name="Bonfante P."/>
        </authorList>
    </citation>
    <scope>NUCLEOTIDE SEQUENCE [LARGE SCALE GENOMIC DNA]</scope>
    <source>
        <strain evidence="1 2">BEG34</strain>
    </source>
</reference>
<name>A0A8H4AVD2_GIGMA</name>
<evidence type="ECO:0000313" key="2">
    <source>
        <dbReference type="Proteomes" id="UP000439903"/>
    </source>
</evidence>
<proteinExistence type="predicted"/>
<protein>
    <submittedName>
        <fullName evidence="1">Uncharacterized protein</fullName>
    </submittedName>
</protein>
<dbReference type="Proteomes" id="UP000439903">
    <property type="component" value="Unassembled WGS sequence"/>
</dbReference>